<dbReference type="AlphaFoldDB" id="A0AAX4F3S9"/>
<reference evidence="1" key="1">
    <citation type="submission" date="2023-10" db="EMBL/GenBank/DDBJ databases">
        <title>Clonality and diversity in the soft rot Dickeya solani phytopathogen.</title>
        <authorList>
            <person name="Pedron J."/>
            <person name="Van Gijsegem F."/>
            <person name="Portier P."/>
            <person name="Taghouti G."/>
        </authorList>
    </citation>
    <scope>NUCLEOTIDE SEQUENCE</scope>
    <source>
        <strain evidence="1">CFBP5647</strain>
    </source>
</reference>
<sequence length="77" mass="8619">MRPNITIVIPEPYLPLDEYCRRTGTNKETAKNLIEYGKLPIKPKGKQKKCLIEVNMAALTIQALSECDISLNANQSS</sequence>
<proteinExistence type="predicted"/>
<protein>
    <submittedName>
        <fullName evidence="1">Regulator</fullName>
    </submittedName>
</protein>
<dbReference type="RefSeq" id="WP_316394296.1">
    <property type="nucleotide sequence ID" value="NZ_CP136339.1"/>
</dbReference>
<accession>A0AAX4F3S9</accession>
<evidence type="ECO:0000313" key="2">
    <source>
        <dbReference type="Proteomes" id="UP001304423"/>
    </source>
</evidence>
<name>A0AAX4F3S9_9GAMM</name>
<gene>
    <name evidence="1" type="ORF">RXA29_09100</name>
</gene>
<dbReference type="EMBL" id="CP136339">
    <property type="protein sequence ID" value="WOA54348.1"/>
    <property type="molecule type" value="Genomic_DNA"/>
</dbReference>
<organism evidence="1 2">
    <name type="scientific">Dickeya solani</name>
    <dbReference type="NCBI Taxonomy" id="1089444"/>
    <lineage>
        <taxon>Bacteria</taxon>
        <taxon>Pseudomonadati</taxon>
        <taxon>Pseudomonadota</taxon>
        <taxon>Gammaproteobacteria</taxon>
        <taxon>Enterobacterales</taxon>
        <taxon>Pectobacteriaceae</taxon>
        <taxon>Dickeya</taxon>
    </lineage>
</organism>
<evidence type="ECO:0000313" key="1">
    <source>
        <dbReference type="EMBL" id="WOA54348.1"/>
    </source>
</evidence>
<dbReference type="Proteomes" id="UP001304423">
    <property type="component" value="Chromosome"/>
</dbReference>